<evidence type="ECO:0000256" key="5">
    <source>
        <dbReference type="ARBA" id="ARBA00022777"/>
    </source>
</evidence>
<dbReference type="Gene3D" id="3.30.200.20">
    <property type="entry name" value="Phosphorylase Kinase, domain 1"/>
    <property type="match status" value="1"/>
</dbReference>
<dbReference type="SUPFAM" id="SSF56112">
    <property type="entry name" value="Protein kinase-like (PK-like)"/>
    <property type="match status" value="1"/>
</dbReference>
<keyword evidence="5 8" id="KW-0418">Kinase</keyword>
<evidence type="ECO:0000259" key="7">
    <source>
        <dbReference type="PROSITE" id="PS50011"/>
    </source>
</evidence>
<keyword evidence="3" id="KW-0808">Transferase</keyword>
<accession>A0A4U3LTH4</accession>
<dbReference type="GO" id="GO:0004674">
    <property type="term" value="F:protein serine/threonine kinase activity"/>
    <property type="evidence" value="ECO:0007669"/>
    <property type="project" value="UniProtKB-KW"/>
</dbReference>
<evidence type="ECO:0000256" key="4">
    <source>
        <dbReference type="ARBA" id="ARBA00022741"/>
    </source>
</evidence>
<dbReference type="InterPro" id="IPR000719">
    <property type="entry name" value="Prot_kinase_dom"/>
</dbReference>
<evidence type="ECO:0000256" key="1">
    <source>
        <dbReference type="ARBA" id="ARBA00012513"/>
    </source>
</evidence>
<dbReference type="Gene3D" id="1.10.510.10">
    <property type="entry name" value="Transferase(Phosphotransferase) domain 1"/>
    <property type="match status" value="1"/>
</dbReference>
<dbReference type="SMART" id="SM00220">
    <property type="entry name" value="S_TKc"/>
    <property type="match status" value="1"/>
</dbReference>
<evidence type="ECO:0000256" key="6">
    <source>
        <dbReference type="ARBA" id="ARBA00022840"/>
    </source>
</evidence>
<dbReference type="CDD" id="cd14014">
    <property type="entry name" value="STKc_PknB_like"/>
    <property type="match status" value="1"/>
</dbReference>
<evidence type="ECO:0000313" key="8">
    <source>
        <dbReference type="EMBL" id="TKK78779.1"/>
    </source>
</evidence>
<reference evidence="8 9" key="1">
    <citation type="submission" date="2019-04" db="EMBL/GenBank/DDBJ databases">
        <title>Herbidospora sp. NEAU-GS14.nov., a novel actinomycete isolated from soil.</title>
        <authorList>
            <person name="Han L."/>
        </authorList>
    </citation>
    <scope>NUCLEOTIDE SEQUENCE [LARGE SCALE GENOMIC DNA]</scope>
    <source>
        <strain evidence="8 9">NEAU-GS14</strain>
    </source>
</reference>
<dbReference type="Pfam" id="PF00069">
    <property type="entry name" value="Pkinase"/>
    <property type="match status" value="1"/>
</dbReference>
<dbReference type="GO" id="GO:0005524">
    <property type="term" value="F:ATP binding"/>
    <property type="evidence" value="ECO:0007669"/>
    <property type="project" value="UniProtKB-KW"/>
</dbReference>
<feature type="domain" description="Protein kinase" evidence="7">
    <location>
        <begin position="1"/>
        <end position="239"/>
    </location>
</feature>
<keyword evidence="9" id="KW-1185">Reference proteome</keyword>
<dbReference type="PROSITE" id="PS00108">
    <property type="entry name" value="PROTEIN_KINASE_ST"/>
    <property type="match status" value="1"/>
</dbReference>
<dbReference type="OrthoDB" id="3679634at2"/>
<gene>
    <name evidence="8" type="ORF">FDA94_37160</name>
</gene>
<dbReference type="InterPro" id="IPR008271">
    <property type="entry name" value="Ser/Thr_kinase_AS"/>
</dbReference>
<dbReference type="EMBL" id="SZQA01000068">
    <property type="protein sequence ID" value="TKK78779.1"/>
    <property type="molecule type" value="Genomic_DNA"/>
</dbReference>
<comment type="caution">
    <text evidence="8">The sequence shown here is derived from an EMBL/GenBank/DDBJ whole genome shotgun (WGS) entry which is preliminary data.</text>
</comment>
<dbReference type="PROSITE" id="PS50011">
    <property type="entry name" value="PROTEIN_KINASE_DOM"/>
    <property type="match status" value="1"/>
</dbReference>
<protein>
    <recommendedName>
        <fullName evidence="1">non-specific serine/threonine protein kinase</fullName>
        <ecNumber evidence="1">2.7.11.1</ecNumber>
    </recommendedName>
</protein>
<dbReference type="EC" id="2.7.11.1" evidence="1"/>
<dbReference type="Proteomes" id="UP000308705">
    <property type="component" value="Unassembled WGS sequence"/>
</dbReference>
<dbReference type="InterPro" id="IPR011009">
    <property type="entry name" value="Kinase-like_dom_sf"/>
</dbReference>
<keyword evidence="2 8" id="KW-0723">Serine/threonine-protein kinase</keyword>
<keyword evidence="4" id="KW-0547">Nucleotide-binding</keyword>
<evidence type="ECO:0000256" key="3">
    <source>
        <dbReference type="ARBA" id="ARBA00022679"/>
    </source>
</evidence>
<name>A0A4U3LTH4_9ACTN</name>
<organism evidence="8 9">
    <name type="scientific">Herbidospora galbida</name>
    <dbReference type="NCBI Taxonomy" id="2575442"/>
    <lineage>
        <taxon>Bacteria</taxon>
        <taxon>Bacillati</taxon>
        <taxon>Actinomycetota</taxon>
        <taxon>Actinomycetes</taxon>
        <taxon>Streptosporangiales</taxon>
        <taxon>Streptosporangiaceae</taxon>
        <taxon>Herbidospora</taxon>
    </lineage>
</organism>
<keyword evidence="6" id="KW-0067">ATP-binding</keyword>
<evidence type="ECO:0000313" key="9">
    <source>
        <dbReference type="Proteomes" id="UP000308705"/>
    </source>
</evidence>
<sequence>MWQAHDLLLKRDVAIKEVQPPYRTDRPDMELARRKALNEARSAARLSHPAIITVHDLLEENGRLYIVTEFLEGLTLKQTIEHLGSLPVHWSAWIGYQLLAGVRHAHDAGVVHGDIKPANVLLTGDRVVLTDFGIAALEHEASAPTTVPVTRTVDFIAPERMSGGPATPAADLWSLGATIYTAVEGRPPFLGTAMSVLGLATTRDPDPPSKAGALVPVLNGLLRRQARDRLPGNEVSLLLAGLLHREGIAAATPGRRADYLPPDAFTM</sequence>
<evidence type="ECO:0000256" key="2">
    <source>
        <dbReference type="ARBA" id="ARBA00022527"/>
    </source>
</evidence>
<dbReference type="PANTHER" id="PTHR43289">
    <property type="entry name" value="MITOGEN-ACTIVATED PROTEIN KINASE KINASE KINASE 20-RELATED"/>
    <property type="match status" value="1"/>
</dbReference>
<dbReference type="PANTHER" id="PTHR43289:SF6">
    <property type="entry name" value="SERINE_THREONINE-PROTEIN KINASE NEKL-3"/>
    <property type="match status" value="1"/>
</dbReference>
<dbReference type="AlphaFoldDB" id="A0A4U3LTH4"/>
<proteinExistence type="predicted"/>